<evidence type="ECO:0000313" key="1">
    <source>
        <dbReference type="EnsemblPlants" id="Kaladp0043s0086.1.v1.1"/>
    </source>
</evidence>
<proteinExistence type="predicted"/>
<organism evidence="1 2">
    <name type="scientific">Kalanchoe fedtschenkoi</name>
    <name type="common">Lavender scallops</name>
    <name type="synonym">South American air plant</name>
    <dbReference type="NCBI Taxonomy" id="63787"/>
    <lineage>
        <taxon>Eukaryota</taxon>
        <taxon>Viridiplantae</taxon>
        <taxon>Streptophyta</taxon>
        <taxon>Embryophyta</taxon>
        <taxon>Tracheophyta</taxon>
        <taxon>Spermatophyta</taxon>
        <taxon>Magnoliopsida</taxon>
        <taxon>eudicotyledons</taxon>
        <taxon>Gunneridae</taxon>
        <taxon>Pentapetalae</taxon>
        <taxon>Saxifragales</taxon>
        <taxon>Crassulaceae</taxon>
        <taxon>Kalanchoe</taxon>
    </lineage>
</organism>
<accession>A0A7N0TR50</accession>
<name>A0A7N0TR50_KALFE</name>
<keyword evidence="2" id="KW-1185">Reference proteome</keyword>
<reference evidence="1" key="1">
    <citation type="submission" date="2021-01" db="UniProtKB">
        <authorList>
            <consortium name="EnsemblPlants"/>
        </authorList>
    </citation>
    <scope>IDENTIFICATION</scope>
</reference>
<dbReference type="AlphaFoldDB" id="A0A7N0TR50"/>
<dbReference type="Proteomes" id="UP000594263">
    <property type="component" value="Unplaced"/>
</dbReference>
<evidence type="ECO:0000313" key="2">
    <source>
        <dbReference type="Proteomes" id="UP000594263"/>
    </source>
</evidence>
<dbReference type="EnsemblPlants" id="Kaladp0043s0086.1.v1.1">
    <property type="protein sequence ID" value="Kaladp0043s0086.1.v1.1"/>
    <property type="gene ID" value="Kaladp0043s0086.v1.1"/>
</dbReference>
<dbReference type="Gramene" id="Kaladp0043s0086.1.v1.1">
    <property type="protein sequence ID" value="Kaladp0043s0086.1.v1.1"/>
    <property type="gene ID" value="Kaladp0043s0086.v1.1"/>
</dbReference>
<sequence length="84" mass="9299">MTSGILDVNSFKAALVLLSVLENTNSPPVPSSSDHHNIAYIKLDIIGNLVGLKIKLDGVDVWNSFRPKLNRTHFAKLELQQCEI</sequence>
<protein>
    <submittedName>
        <fullName evidence="1">Uncharacterized protein</fullName>
    </submittedName>
</protein>